<dbReference type="InterPro" id="IPR013693">
    <property type="entry name" value="SpoIID/LytB_N"/>
</dbReference>
<dbReference type="NCBIfam" id="TIGR02870">
    <property type="entry name" value="spore_II_D"/>
    <property type="match status" value="1"/>
</dbReference>
<protein>
    <submittedName>
        <fullName evidence="3">Stage II sporulation protein D</fullName>
    </submittedName>
</protein>
<evidence type="ECO:0000313" key="3">
    <source>
        <dbReference type="EMBL" id="RNB55589.1"/>
    </source>
</evidence>
<dbReference type="GeneID" id="82809690"/>
<dbReference type="PANTHER" id="PTHR30032">
    <property type="entry name" value="N-ACETYLMURAMOYL-L-ALANINE AMIDASE-RELATED"/>
    <property type="match status" value="1"/>
</dbReference>
<accession>A0A3M8AWQ3</accession>
<keyword evidence="5" id="KW-1185">Reference proteome</keyword>
<sequence length="338" mass="37525">MKRYLLIGFITLPILLVLMPAALVYLFAPSHDSAAQPAAAVQGQDKPAMAGTAPSLSIKVYRTEKKVVETLPLETYIAGVVAAEMPAEFELEALKAQAMAARTYIVRRLKQGKFDDVPAGGQVLDTVQHQVYMDEAQRRERWGDQYEWKSKRIEQAVQATAGVVLTYQGEPIDATFFSTSNGFTENSDEYWERPIPYLKSVASPWDIESPRYEETVVKSTAELEKELGVKLAQEASSSGAWYRIESRTTGNRVGKISIGGKEFSGREFREKLNLNSSSFSLELRGNQVFITTKGYGHGVGMSQWGANGMAKSGKTAEQIVKHFYQGISLQEYSQILRA</sequence>
<dbReference type="GO" id="GO:0030288">
    <property type="term" value="C:outer membrane-bounded periplasmic space"/>
    <property type="evidence" value="ECO:0007669"/>
    <property type="project" value="TreeGrafter"/>
</dbReference>
<evidence type="ECO:0000313" key="5">
    <source>
        <dbReference type="Proteomes" id="UP000317180"/>
    </source>
</evidence>
<evidence type="ECO:0000313" key="4">
    <source>
        <dbReference type="Proteomes" id="UP000276178"/>
    </source>
</evidence>
<name>A0A3M8AWQ3_9BACL</name>
<gene>
    <name evidence="3" type="primary">spoIID</name>
    <name evidence="2" type="ORF">BAG01nite_25320</name>
    <name evidence="3" type="ORF">EB820_11170</name>
</gene>
<reference evidence="3 4" key="1">
    <citation type="submission" date="2018-10" db="EMBL/GenBank/DDBJ databases">
        <title>Phylogenomics of Brevibacillus.</title>
        <authorList>
            <person name="Dunlap C."/>
        </authorList>
    </citation>
    <scope>NUCLEOTIDE SEQUENCE [LARGE SCALE GENOMIC DNA]</scope>
    <source>
        <strain evidence="3 4">NRRL NRS 1219</strain>
    </source>
</reference>
<dbReference type="InterPro" id="IPR051922">
    <property type="entry name" value="Bact_Sporulation_Assoc"/>
</dbReference>
<dbReference type="PANTHER" id="PTHR30032:SF4">
    <property type="entry name" value="AMIDASE ENHANCER"/>
    <property type="match status" value="1"/>
</dbReference>
<organism evidence="3 4">
    <name type="scientific">Brevibacillus agri</name>
    <dbReference type="NCBI Taxonomy" id="51101"/>
    <lineage>
        <taxon>Bacteria</taxon>
        <taxon>Bacillati</taxon>
        <taxon>Bacillota</taxon>
        <taxon>Bacilli</taxon>
        <taxon>Bacillales</taxon>
        <taxon>Paenibacillaceae</taxon>
        <taxon>Brevibacillus</taxon>
    </lineage>
</organism>
<comment type="caution">
    <text evidence="3">The sequence shown here is derived from an EMBL/GenBank/DDBJ whole genome shotgun (WGS) entry which is preliminary data.</text>
</comment>
<dbReference type="Proteomes" id="UP000317180">
    <property type="component" value="Unassembled WGS sequence"/>
</dbReference>
<dbReference type="OrthoDB" id="9794671at2"/>
<reference evidence="2 5" key="2">
    <citation type="submission" date="2019-06" db="EMBL/GenBank/DDBJ databases">
        <title>Whole genome shotgun sequence of Brevibacillus agri NBRC 15538.</title>
        <authorList>
            <person name="Hosoyama A."/>
            <person name="Uohara A."/>
            <person name="Ohji S."/>
            <person name="Ichikawa N."/>
        </authorList>
    </citation>
    <scope>NUCLEOTIDE SEQUENCE [LARGE SCALE GENOMIC DNA]</scope>
    <source>
        <strain evidence="2 5">NBRC 15538</strain>
    </source>
</reference>
<dbReference type="GO" id="GO:0030435">
    <property type="term" value="P:sporulation resulting in formation of a cellular spore"/>
    <property type="evidence" value="ECO:0007669"/>
    <property type="project" value="InterPro"/>
</dbReference>
<dbReference type="AlphaFoldDB" id="A0A3M8AWQ3"/>
<dbReference type="Proteomes" id="UP000276178">
    <property type="component" value="Unassembled WGS sequence"/>
</dbReference>
<dbReference type="EMBL" id="RHHN01000034">
    <property type="protein sequence ID" value="RNB55589.1"/>
    <property type="molecule type" value="Genomic_DNA"/>
</dbReference>
<dbReference type="InterPro" id="IPR013486">
    <property type="entry name" value="SpoIID/LytB"/>
</dbReference>
<feature type="domain" description="Sporulation stage II protein D amidase enhancer LytB N-terminal" evidence="1">
    <location>
        <begin position="62"/>
        <end position="167"/>
    </location>
</feature>
<dbReference type="EMBL" id="BJOD01000023">
    <property type="protein sequence ID" value="GED26430.1"/>
    <property type="molecule type" value="Genomic_DNA"/>
</dbReference>
<proteinExistence type="predicted"/>
<dbReference type="NCBIfam" id="TIGR02669">
    <property type="entry name" value="SpoIID_LytB"/>
    <property type="match status" value="1"/>
</dbReference>
<dbReference type="Pfam" id="PF08486">
    <property type="entry name" value="SpoIID"/>
    <property type="match status" value="1"/>
</dbReference>
<dbReference type="InterPro" id="IPR014225">
    <property type="entry name" value="Spore_II_D_firmicutes"/>
</dbReference>
<dbReference type="RefSeq" id="WP_025843651.1">
    <property type="nucleotide sequence ID" value="NZ_BJOD01000023.1"/>
</dbReference>
<evidence type="ECO:0000259" key="1">
    <source>
        <dbReference type="Pfam" id="PF08486"/>
    </source>
</evidence>
<evidence type="ECO:0000313" key="2">
    <source>
        <dbReference type="EMBL" id="GED26430.1"/>
    </source>
</evidence>